<protein>
    <submittedName>
        <fullName evidence="2">Uncharacterized protein</fullName>
    </submittedName>
</protein>
<feature type="region of interest" description="Disordered" evidence="1">
    <location>
        <begin position="58"/>
        <end position="123"/>
    </location>
</feature>
<proteinExistence type="predicted"/>
<dbReference type="Proteomes" id="UP001066276">
    <property type="component" value="Chromosome 10"/>
</dbReference>
<gene>
    <name evidence="2" type="ORF">NDU88_004765</name>
</gene>
<evidence type="ECO:0000256" key="1">
    <source>
        <dbReference type="SAM" id="MobiDB-lite"/>
    </source>
</evidence>
<reference evidence="2" key="1">
    <citation type="journal article" date="2022" name="bioRxiv">
        <title>Sequencing and chromosome-scale assembly of the giantPleurodeles waltlgenome.</title>
        <authorList>
            <person name="Brown T."/>
            <person name="Elewa A."/>
            <person name="Iarovenko S."/>
            <person name="Subramanian E."/>
            <person name="Araus A.J."/>
            <person name="Petzold A."/>
            <person name="Susuki M."/>
            <person name="Suzuki K.-i.T."/>
            <person name="Hayashi T."/>
            <person name="Toyoda A."/>
            <person name="Oliveira C."/>
            <person name="Osipova E."/>
            <person name="Leigh N.D."/>
            <person name="Simon A."/>
            <person name="Yun M.H."/>
        </authorList>
    </citation>
    <scope>NUCLEOTIDE SEQUENCE</scope>
    <source>
        <strain evidence="2">20211129_DDA</strain>
        <tissue evidence="2">Liver</tissue>
    </source>
</reference>
<organism evidence="2 3">
    <name type="scientific">Pleurodeles waltl</name>
    <name type="common">Iberian ribbed newt</name>
    <dbReference type="NCBI Taxonomy" id="8319"/>
    <lineage>
        <taxon>Eukaryota</taxon>
        <taxon>Metazoa</taxon>
        <taxon>Chordata</taxon>
        <taxon>Craniata</taxon>
        <taxon>Vertebrata</taxon>
        <taxon>Euteleostomi</taxon>
        <taxon>Amphibia</taxon>
        <taxon>Batrachia</taxon>
        <taxon>Caudata</taxon>
        <taxon>Salamandroidea</taxon>
        <taxon>Salamandridae</taxon>
        <taxon>Pleurodelinae</taxon>
        <taxon>Pleurodeles</taxon>
    </lineage>
</organism>
<feature type="compositionally biased region" description="Basic residues" evidence="1">
    <location>
        <begin position="102"/>
        <end position="116"/>
    </location>
</feature>
<sequence length="240" mass="25190">MSSGGSHILSAIRGLRSGPPVNGEREELDPLRGPRGLFVFVRILRAWAPLLFPRPGAPSVTLRPSGRHATGARPRPLPQLRCRFSGSGAGAPSGQKSTVARSQRRPRCSPRLQRRVASRDGPSRSSIYFCRSSGAAVPDCGIVLKVPGVFFYSCNALTARSGTAPVLWVQRGPSASSALRASCCGGPSAHFRDHAAASPVAVSDHRSGRDPQWPELDGSLGSHLVPGAGVPAGPGWVVQV</sequence>
<dbReference type="AlphaFoldDB" id="A0AAV7M791"/>
<comment type="caution">
    <text evidence="2">The sequence shown here is derived from an EMBL/GenBank/DDBJ whole genome shotgun (WGS) entry which is preliminary data.</text>
</comment>
<name>A0AAV7M791_PLEWA</name>
<accession>A0AAV7M791</accession>
<dbReference type="EMBL" id="JANPWB010000014">
    <property type="protein sequence ID" value="KAJ1099666.1"/>
    <property type="molecule type" value="Genomic_DNA"/>
</dbReference>
<feature type="region of interest" description="Disordered" evidence="1">
    <location>
        <begin position="1"/>
        <end position="29"/>
    </location>
</feature>
<evidence type="ECO:0000313" key="2">
    <source>
        <dbReference type="EMBL" id="KAJ1099666.1"/>
    </source>
</evidence>
<evidence type="ECO:0000313" key="3">
    <source>
        <dbReference type="Proteomes" id="UP001066276"/>
    </source>
</evidence>
<keyword evidence="3" id="KW-1185">Reference proteome</keyword>